<comment type="caution">
    <text evidence="2">The sequence shown here is derived from an EMBL/GenBank/DDBJ whole genome shotgun (WGS) entry which is preliminary data.</text>
</comment>
<dbReference type="Proteomes" id="UP000256345">
    <property type="component" value="Unassembled WGS sequence"/>
</dbReference>
<organism evidence="2 3">
    <name type="scientific">Archangium gephyra</name>
    <dbReference type="NCBI Taxonomy" id="48"/>
    <lineage>
        <taxon>Bacteria</taxon>
        <taxon>Pseudomonadati</taxon>
        <taxon>Myxococcota</taxon>
        <taxon>Myxococcia</taxon>
        <taxon>Myxococcales</taxon>
        <taxon>Cystobacterineae</taxon>
        <taxon>Archangiaceae</taxon>
        <taxon>Archangium</taxon>
    </lineage>
</organism>
<reference evidence="2 3" key="1">
    <citation type="submission" date="2018-08" db="EMBL/GenBank/DDBJ databases">
        <title>Genomic Encyclopedia of Archaeal and Bacterial Type Strains, Phase II (KMG-II): from individual species to whole genera.</title>
        <authorList>
            <person name="Goeker M."/>
        </authorList>
    </citation>
    <scope>NUCLEOTIDE SEQUENCE [LARGE SCALE GENOMIC DNA]</scope>
    <source>
        <strain evidence="2 3">DSM 2261</strain>
    </source>
</reference>
<protein>
    <recommendedName>
        <fullName evidence="4">Lipoprotein</fullName>
    </recommendedName>
</protein>
<dbReference type="EMBL" id="QUMU01000016">
    <property type="protein sequence ID" value="REG23681.1"/>
    <property type="molecule type" value="Genomic_DNA"/>
</dbReference>
<evidence type="ECO:0008006" key="4">
    <source>
        <dbReference type="Google" id="ProtNLM"/>
    </source>
</evidence>
<feature type="compositionally biased region" description="Basic and acidic residues" evidence="1">
    <location>
        <begin position="187"/>
        <end position="201"/>
    </location>
</feature>
<sequence>MASGCATLQPRPPRSYEKMPFAAFVDSLGYEAEPKIHSLGQTTTVRVVPWQRSFIDRLQGTTMEEYSQKAVSAMYKEFQRWCQENGGQVLAAPEARFAAAAREYALQRGEEGGYRCSAEAVTCTTKEQSILAGYVILENIEVSFYETARAEAFVATLEPMAQARQQGHAVRGQAAVDARQAQAEASAARRSDPHPEHEAQRAEVVKGIEQLMDRELREFRFGAHFEYLGNCRIGISKGGPPIILSLSHLDHTLLTNVQWIDMTAVGIPVGVVYGFSIADTSIPKVEGVETSSLEVAQQVVSGLESLGRSCGAW</sequence>
<feature type="region of interest" description="Disordered" evidence="1">
    <location>
        <begin position="181"/>
        <end position="201"/>
    </location>
</feature>
<evidence type="ECO:0000313" key="3">
    <source>
        <dbReference type="Proteomes" id="UP000256345"/>
    </source>
</evidence>
<evidence type="ECO:0000256" key="1">
    <source>
        <dbReference type="SAM" id="MobiDB-lite"/>
    </source>
</evidence>
<name>A0ABX9JPI3_9BACT</name>
<keyword evidence="3" id="KW-1185">Reference proteome</keyword>
<proteinExistence type="predicted"/>
<gene>
    <name evidence="2" type="ORF">ATI61_116153</name>
</gene>
<evidence type="ECO:0000313" key="2">
    <source>
        <dbReference type="EMBL" id="REG23681.1"/>
    </source>
</evidence>
<accession>A0ABX9JPI3</accession>